<proteinExistence type="predicted"/>
<evidence type="ECO:0000313" key="1">
    <source>
        <dbReference type="EMBL" id="JAD24254.1"/>
    </source>
</evidence>
<name>A0A0A8YDU9_ARUDO</name>
<protein>
    <submittedName>
        <fullName evidence="1">Uncharacterized protein</fullName>
    </submittedName>
</protein>
<sequence>MSFEFSIVYIDISSNRPCLFSFFSDAKIGKQQILSLLEHHDV</sequence>
<reference evidence="1" key="2">
    <citation type="journal article" date="2015" name="Data Brief">
        <title>Shoot transcriptome of the giant reed, Arundo donax.</title>
        <authorList>
            <person name="Barrero R.A."/>
            <person name="Guerrero F.D."/>
            <person name="Moolhuijzen P."/>
            <person name="Goolsby J.A."/>
            <person name="Tidwell J."/>
            <person name="Bellgard S.E."/>
            <person name="Bellgard M.I."/>
        </authorList>
    </citation>
    <scope>NUCLEOTIDE SEQUENCE</scope>
    <source>
        <tissue evidence="1">Shoot tissue taken approximately 20 cm above the soil surface</tissue>
    </source>
</reference>
<dbReference type="EMBL" id="GBRH01273641">
    <property type="protein sequence ID" value="JAD24254.1"/>
    <property type="molecule type" value="Transcribed_RNA"/>
</dbReference>
<organism evidence="1">
    <name type="scientific">Arundo donax</name>
    <name type="common">Giant reed</name>
    <name type="synonym">Donax arundinaceus</name>
    <dbReference type="NCBI Taxonomy" id="35708"/>
    <lineage>
        <taxon>Eukaryota</taxon>
        <taxon>Viridiplantae</taxon>
        <taxon>Streptophyta</taxon>
        <taxon>Embryophyta</taxon>
        <taxon>Tracheophyta</taxon>
        <taxon>Spermatophyta</taxon>
        <taxon>Magnoliopsida</taxon>
        <taxon>Liliopsida</taxon>
        <taxon>Poales</taxon>
        <taxon>Poaceae</taxon>
        <taxon>PACMAD clade</taxon>
        <taxon>Arundinoideae</taxon>
        <taxon>Arundineae</taxon>
        <taxon>Arundo</taxon>
    </lineage>
</organism>
<reference evidence="1" key="1">
    <citation type="submission" date="2014-09" db="EMBL/GenBank/DDBJ databases">
        <authorList>
            <person name="Magalhaes I.L.F."/>
            <person name="Oliveira U."/>
            <person name="Santos F.R."/>
            <person name="Vidigal T.H.D.A."/>
            <person name="Brescovit A.D."/>
            <person name="Santos A.J."/>
        </authorList>
    </citation>
    <scope>NUCLEOTIDE SEQUENCE</scope>
    <source>
        <tissue evidence="1">Shoot tissue taken approximately 20 cm above the soil surface</tissue>
    </source>
</reference>
<dbReference type="AlphaFoldDB" id="A0A0A8YDU9"/>
<accession>A0A0A8YDU9</accession>